<evidence type="ECO:0000313" key="2">
    <source>
        <dbReference type="EMBL" id="PIR76898.1"/>
    </source>
</evidence>
<comment type="caution">
    <text evidence="2">The sequence shown here is derived from an EMBL/GenBank/DDBJ whole genome shotgun (WGS) entry which is preliminary data.</text>
</comment>
<sequence length="210" mass="24001">MIFKGGKISRIYQWLLELFFPVFCVCCNTEGVWLCSFCESLSFIDPRTAASRSVVSLDTVVSMLPLSQPGMKELLHRYKYDCVSDIEHYIARYIEHYFMLYPHCFFHVPDVIMAVPLHKKRLVDRGFNQSVFIASIVGSQLHLSVVEGVLSRVKHTPQLATLSRVERFAHVKQAFMVCDTFHDYVGKHILLIDDVFTTGATMEACADVLL</sequence>
<evidence type="ECO:0000313" key="3">
    <source>
        <dbReference type="Proteomes" id="UP000228528"/>
    </source>
</evidence>
<dbReference type="InterPro" id="IPR051910">
    <property type="entry name" value="ComF/GntX_DNA_util-trans"/>
</dbReference>
<evidence type="ECO:0000256" key="1">
    <source>
        <dbReference type="ARBA" id="ARBA00008007"/>
    </source>
</evidence>
<gene>
    <name evidence="2" type="ORF">COU30_05340</name>
</gene>
<evidence type="ECO:0008006" key="4">
    <source>
        <dbReference type="Google" id="ProtNLM"/>
    </source>
</evidence>
<dbReference type="InterPro" id="IPR000836">
    <property type="entry name" value="PRTase_dom"/>
</dbReference>
<comment type="similarity">
    <text evidence="1">Belongs to the ComF/GntX family.</text>
</comment>
<dbReference type="PANTHER" id="PTHR47505:SF1">
    <property type="entry name" value="DNA UTILIZATION PROTEIN YHGH"/>
    <property type="match status" value="1"/>
</dbReference>
<reference evidence="3" key="1">
    <citation type="submission" date="2017-09" db="EMBL/GenBank/DDBJ databases">
        <title>Depth-based differentiation of microbial function through sediment-hosted aquifers and enrichment of novel symbionts in the deep terrestrial subsurface.</title>
        <authorList>
            <person name="Probst A.J."/>
            <person name="Ladd B."/>
            <person name="Jarett J.K."/>
            <person name="Geller-Mcgrath D.E."/>
            <person name="Sieber C.M.K."/>
            <person name="Emerson J.B."/>
            <person name="Anantharaman K."/>
            <person name="Thomas B.C."/>
            <person name="Malmstrom R."/>
            <person name="Stieglmeier M."/>
            <person name="Klingl A."/>
            <person name="Woyke T."/>
            <person name="Ryan C.M."/>
            <person name="Banfield J.F."/>
        </authorList>
    </citation>
    <scope>NUCLEOTIDE SEQUENCE [LARGE SCALE GENOMIC DNA]</scope>
</reference>
<dbReference type="EMBL" id="PFBW01000224">
    <property type="protein sequence ID" value="PIR76898.1"/>
    <property type="molecule type" value="Genomic_DNA"/>
</dbReference>
<feature type="non-terminal residue" evidence="2">
    <location>
        <position position="210"/>
    </location>
</feature>
<proteinExistence type="inferred from homology"/>
<dbReference type="SUPFAM" id="SSF53271">
    <property type="entry name" value="PRTase-like"/>
    <property type="match status" value="1"/>
</dbReference>
<name>A0A2M6NZP4_9BACT</name>
<protein>
    <recommendedName>
        <fullName evidence="4">Phosphoribosyltransferase domain-containing protein</fullName>
    </recommendedName>
</protein>
<dbReference type="Proteomes" id="UP000228528">
    <property type="component" value="Unassembled WGS sequence"/>
</dbReference>
<dbReference type="CDD" id="cd06223">
    <property type="entry name" value="PRTases_typeI"/>
    <property type="match status" value="1"/>
</dbReference>
<accession>A0A2M6NZP4</accession>
<dbReference type="InterPro" id="IPR029057">
    <property type="entry name" value="PRTase-like"/>
</dbReference>
<dbReference type="AlphaFoldDB" id="A0A2M6NZP4"/>
<dbReference type="Gene3D" id="3.40.50.2020">
    <property type="match status" value="1"/>
</dbReference>
<dbReference type="PANTHER" id="PTHR47505">
    <property type="entry name" value="DNA UTILIZATION PROTEIN YHGH"/>
    <property type="match status" value="1"/>
</dbReference>
<organism evidence="2 3">
    <name type="scientific">Candidatus Magasanikbacteria bacterium CG10_big_fil_rev_8_21_14_0_10_38_6</name>
    <dbReference type="NCBI Taxonomy" id="1974647"/>
    <lineage>
        <taxon>Bacteria</taxon>
        <taxon>Candidatus Magasanikiibacteriota</taxon>
    </lineage>
</organism>